<dbReference type="AlphaFoldDB" id="A0A2K8PR80"/>
<dbReference type="InterPro" id="IPR036188">
    <property type="entry name" value="FAD/NAD-bd_sf"/>
</dbReference>
<keyword evidence="2" id="KW-1185">Reference proteome</keyword>
<dbReference type="InterPro" id="IPR051704">
    <property type="entry name" value="FAD_aromatic-hydroxylase"/>
</dbReference>
<dbReference type="OrthoDB" id="3356051at2"/>
<dbReference type="GO" id="GO:0071949">
    <property type="term" value="F:FAD binding"/>
    <property type="evidence" value="ECO:0007669"/>
    <property type="project" value="InterPro"/>
</dbReference>
<dbReference type="PANTHER" id="PTHR46865:SF2">
    <property type="entry name" value="MONOOXYGENASE"/>
    <property type="match status" value="1"/>
</dbReference>
<dbReference type="PRINTS" id="PR00420">
    <property type="entry name" value="RNGMNOXGNASE"/>
</dbReference>
<dbReference type="PANTHER" id="PTHR46865">
    <property type="entry name" value="OXIDOREDUCTASE-RELATED"/>
    <property type="match status" value="1"/>
</dbReference>
<gene>
    <name evidence="1" type="primary">hpxO4</name>
    <name evidence="1" type="ORF">SLAV_37270</name>
</gene>
<accession>A0A2K8PR80</accession>
<dbReference type="Proteomes" id="UP000231791">
    <property type="component" value="Chromosome"/>
</dbReference>
<evidence type="ECO:0000313" key="2">
    <source>
        <dbReference type="Proteomes" id="UP000231791"/>
    </source>
</evidence>
<protein>
    <submittedName>
        <fullName evidence="1">FAD-dependent urate hydroxylase</fullName>
        <ecNumber evidence="1">1.14.13.113</ecNumber>
    </submittedName>
</protein>
<dbReference type="SUPFAM" id="SSF51905">
    <property type="entry name" value="FAD/NAD(P)-binding domain"/>
    <property type="match status" value="1"/>
</dbReference>
<dbReference type="EMBL" id="CP024985">
    <property type="protein sequence ID" value="ATZ29219.1"/>
    <property type="molecule type" value="Genomic_DNA"/>
</dbReference>
<keyword evidence="1" id="KW-0560">Oxidoreductase</keyword>
<evidence type="ECO:0000313" key="1">
    <source>
        <dbReference type="EMBL" id="ATZ29219.1"/>
    </source>
</evidence>
<dbReference type="Gene3D" id="3.50.50.60">
    <property type="entry name" value="FAD/NAD(P)-binding domain"/>
    <property type="match status" value="1"/>
</dbReference>
<dbReference type="GO" id="GO:0102099">
    <property type="term" value="F:FAD-dependent urate hydroxylase activity"/>
    <property type="evidence" value="ECO:0007669"/>
    <property type="project" value="UniProtKB-EC"/>
</dbReference>
<name>A0A2K8PR80_STRLA</name>
<dbReference type="Pfam" id="PF01494">
    <property type="entry name" value="FAD_binding_3"/>
    <property type="match status" value="1"/>
</dbReference>
<dbReference type="GeneID" id="49388408"/>
<dbReference type="Gene3D" id="3.30.9.10">
    <property type="entry name" value="D-Amino Acid Oxidase, subunit A, domain 2"/>
    <property type="match status" value="1"/>
</dbReference>
<dbReference type="KEGG" id="slx:SLAV_37270"/>
<dbReference type="EC" id="1.14.13.113" evidence="1"/>
<sequence>MNETQSQTKTRNQTVLISGGSVAGPTLAYWLHHHGFTPTVVERAPRLRDGGYAVDFRGEALDVLDRMGLLEGIRALDTEMGDAALVDAEGRQYATLPAAVFAGDLEVLKGDLTRMLYEATREDVEYVFGDSIASLEQDEDGVLVSFEHGAPRRFDLVVGADGLHSRTRALAFGPEDEFIRHLGIYTAIFNLDNYLGLKNTGHLYAAPGKAANVFTARDNTEARAAFHFAADHLEYDRRDPASHRRIVAERFAGEGWEVPRLLKEMDTAQEFFFDSNAQVEMDTYSAGRIVLLGDAGYCAGPTSGRGTSQALIGAYVLAGELATRDGDHTAAFAAYEQQMRPYVAEHQALGREGAERFFMPAPTQEILDMLAANAPGNTRTEPVRLPDYIPAAAA</sequence>
<dbReference type="InterPro" id="IPR002938">
    <property type="entry name" value="FAD-bd"/>
</dbReference>
<dbReference type="RefSeq" id="WP_030227740.1">
    <property type="nucleotide sequence ID" value="NZ_CP024985.1"/>
</dbReference>
<reference evidence="1 2" key="1">
    <citation type="submission" date="2017-11" db="EMBL/GenBank/DDBJ databases">
        <title>Complete genome sequence of Streptomyces lavendulae subsp. lavendulae CCM 3239 (formerly 'Streptomyces aureofaciens CCM 3239'), the producer of the angucycline-type antibiotic auricin.</title>
        <authorList>
            <person name="Busche T."/>
            <person name="Novakova R."/>
            <person name="Al'Dilaimi A."/>
            <person name="Homerova D."/>
            <person name="Feckova L."/>
            <person name="Rezuchova B."/>
            <person name="Mingyar E."/>
            <person name="Csolleiova D."/>
            <person name="Bekeova C."/>
            <person name="Winkler A."/>
            <person name="Sevcikova B."/>
            <person name="Kalinowski J."/>
            <person name="Kormanec J."/>
            <person name="Ruckert C."/>
        </authorList>
    </citation>
    <scope>NUCLEOTIDE SEQUENCE [LARGE SCALE GENOMIC DNA]</scope>
    <source>
        <strain evidence="1 2">CCM 3239</strain>
    </source>
</reference>
<organism evidence="1 2">
    <name type="scientific">Streptomyces lavendulae subsp. lavendulae</name>
    <dbReference type="NCBI Taxonomy" id="58340"/>
    <lineage>
        <taxon>Bacteria</taxon>
        <taxon>Bacillati</taxon>
        <taxon>Actinomycetota</taxon>
        <taxon>Actinomycetes</taxon>
        <taxon>Kitasatosporales</taxon>
        <taxon>Streptomycetaceae</taxon>
        <taxon>Streptomyces</taxon>
    </lineage>
</organism>
<proteinExistence type="predicted"/>